<feature type="transmembrane region" description="Helical" evidence="8">
    <location>
        <begin position="102"/>
        <end position="124"/>
    </location>
</feature>
<reference evidence="10 11" key="1">
    <citation type="journal article" date="2010" name="Stand. Genomic Sci.">
        <title>Complete genome sequence of Ferrimonas balearica type strain (PAT).</title>
        <authorList>
            <person name="Nolan M."/>
            <person name="Sikorski J."/>
            <person name="Davenport K."/>
            <person name="Lucas S."/>
            <person name="Glavina Del Rio T."/>
            <person name="Tice H."/>
            <person name="Cheng J."/>
            <person name="Goodwin L."/>
            <person name="Pitluck S."/>
            <person name="Liolios K."/>
            <person name="Ivanova N."/>
            <person name="Mavromatis K."/>
            <person name="Ovchinnikova G."/>
            <person name="Pati A."/>
            <person name="Chen A."/>
            <person name="Palaniappan K."/>
            <person name="Land M."/>
            <person name="Hauser L."/>
            <person name="Chang Y."/>
            <person name="Jeffries C."/>
            <person name="Tapia R."/>
            <person name="Brettin T."/>
            <person name="Detter J."/>
            <person name="Han C."/>
            <person name="Yasawong M."/>
            <person name="Rohde M."/>
            <person name="Tindall B."/>
            <person name="Goker M."/>
            <person name="Woyke T."/>
            <person name="Bristow J."/>
            <person name="Eisen J."/>
            <person name="Markowitz V."/>
            <person name="Hugenholtz P."/>
            <person name="Kyrpides N."/>
            <person name="Klenk H."/>
            <person name="Lapidus A."/>
        </authorList>
    </citation>
    <scope>NUCLEOTIDE SEQUENCE [LARGE SCALE GENOMIC DNA]</scope>
    <source>
        <strain evidence="11">DSM 9799 / CCM 4581 / KCTC 23876 / PAT</strain>
    </source>
</reference>
<evidence type="ECO:0000256" key="7">
    <source>
        <dbReference type="ARBA" id="ARBA00023136"/>
    </source>
</evidence>
<feature type="transmembrane region" description="Helical" evidence="8">
    <location>
        <begin position="364"/>
        <end position="386"/>
    </location>
</feature>
<dbReference type="eggNOG" id="COG2814">
    <property type="taxonomic scope" value="Bacteria"/>
</dbReference>
<evidence type="ECO:0000313" key="11">
    <source>
        <dbReference type="Proteomes" id="UP000006683"/>
    </source>
</evidence>
<evidence type="ECO:0000256" key="1">
    <source>
        <dbReference type="ARBA" id="ARBA00004651"/>
    </source>
</evidence>
<keyword evidence="5 8" id="KW-0812">Transmembrane</keyword>
<dbReference type="HOGENOM" id="CLU_001265_19_3_6"/>
<feature type="transmembrane region" description="Helical" evidence="8">
    <location>
        <begin position="215"/>
        <end position="234"/>
    </location>
</feature>
<dbReference type="InterPro" id="IPR011701">
    <property type="entry name" value="MFS"/>
</dbReference>
<evidence type="ECO:0000256" key="5">
    <source>
        <dbReference type="ARBA" id="ARBA00022692"/>
    </source>
</evidence>
<dbReference type="PANTHER" id="PTHR43271">
    <property type="entry name" value="BLL2771 PROTEIN"/>
    <property type="match status" value="1"/>
</dbReference>
<dbReference type="GO" id="GO:0022857">
    <property type="term" value="F:transmembrane transporter activity"/>
    <property type="evidence" value="ECO:0007669"/>
    <property type="project" value="InterPro"/>
</dbReference>
<proteinExistence type="inferred from homology"/>
<dbReference type="GeneID" id="67180847"/>
<accession>E1SQK3</accession>
<evidence type="ECO:0000259" key="9">
    <source>
        <dbReference type="PROSITE" id="PS50850"/>
    </source>
</evidence>
<dbReference type="STRING" id="550540.Fbal_0601"/>
<keyword evidence="11" id="KW-1185">Reference proteome</keyword>
<feature type="transmembrane region" description="Helical" evidence="8">
    <location>
        <begin position="276"/>
        <end position="298"/>
    </location>
</feature>
<dbReference type="InterPro" id="IPR001958">
    <property type="entry name" value="Tet-R_TetA/multi-R_MdtG-like"/>
</dbReference>
<evidence type="ECO:0000256" key="3">
    <source>
        <dbReference type="ARBA" id="ARBA00022448"/>
    </source>
</evidence>
<feature type="domain" description="Major facilitator superfamily (MFS) profile" evidence="9">
    <location>
        <begin position="12"/>
        <end position="391"/>
    </location>
</feature>
<feature type="transmembrane region" description="Helical" evidence="8">
    <location>
        <begin position="246"/>
        <end position="264"/>
    </location>
</feature>
<dbReference type="RefSeq" id="WP_013344121.1">
    <property type="nucleotide sequence ID" value="NC_014541.1"/>
</dbReference>
<dbReference type="CDD" id="cd17324">
    <property type="entry name" value="MFS_NepI_like"/>
    <property type="match status" value="1"/>
</dbReference>
<organism evidence="10 11">
    <name type="scientific">Ferrimonas balearica (strain DSM 9799 / CCM 4581 / KCTC 23876 / PAT)</name>
    <dbReference type="NCBI Taxonomy" id="550540"/>
    <lineage>
        <taxon>Bacteria</taxon>
        <taxon>Pseudomonadati</taxon>
        <taxon>Pseudomonadota</taxon>
        <taxon>Gammaproteobacteria</taxon>
        <taxon>Alteromonadales</taxon>
        <taxon>Ferrimonadaceae</taxon>
        <taxon>Ferrimonas</taxon>
    </lineage>
</organism>
<name>E1SQK3_FERBD</name>
<dbReference type="KEGG" id="fbl:Fbal_0601"/>
<protein>
    <submittedName>
        <fullName evidence="10">Major facilitator superfamily MFS_1</fullName>
    </submittedName>
</protein>
<evidence type="ECO:0000256" key="6">
    <source>
        <dbReference type="ARBA" id="ARBA00022989"/>
    </source>
</evidence>
<evidence type="ECO:0000256" key="4">
    <source>
        <dbReference type="ARBA" id="ARBA00022475"/>
    </source>
</evidence>
<evidence type="ECO:0000313" key="10">
    <source>
        <dbReference type="EMBL" id="ADN74815.1"/>
    </source>
</evidence>
<feature type="transmembrane region" description="Helical" evidence="8">
    <location>
        <begin position="50"/>
        <end position="69"/>
    </location>
</feature>
<dbReference type="GO" id="GO:0005886">
    <property type="term" value="C:plasma membrane"/>
    <property type="evidence" value="ECO:0007669"/>
    <property type="project" value="UniProtKB-SubCell"/>
</dbReference>
<feature type="transmembrane region" description="Helical" evidence="8">
    <location>
        <begin position="304"/>
        <end position="326"/>
    </location>
</feature>
<keyword evidence="6 8" id="KW-1133">Transmembrane helix</keyword>
<evidence type="ECO:0000256" key="8">
    <source>
        <dbReference type="SAM" id="Phobius"/>
    </source>
</evidence>
<evidence type="ECO:0000256" key="2">
    <source>
        <dbReference type="ARBA" id="ARBA00008335"/>
    </source>
</evidence>
<dbReference type="SUPFAM" id="SSF103473">
    <property type="entry name" value="MFS general substrate transporter"/>
    <property type="match status" value="1"/>
</dbReference>
<feature type="transmembrane region" description="Helical" evidence="8">
    <location>
        <begin position="78"/>
        <end position="96"/>
    </location>
</feature>
<dbReference type="OrthoDB" id="63984at2"/>
<dbReference type="Proteomes" id="UP000006683">
    <property type="component" value="Chromosome"/>
</dbReference>
<dbReference type="PRINTS" id="PR01035">
    <property type="entry name" value="TCRTETA"/>
</dbReference>
<feature type="transmembrane region" description="Helical" evidence="8">
    <location>
        <begin position="161"/>
        <end position="183"/>
    </location>
</feature>
<keyword evidence="4" id="KW-1003">Cell membrane</keyword>
<dbReference type="Pfam" id="PF07690">
    <property type="entry name" value="MFS_1"/>
    <property type="match status" value="1"/>
</dbReference>
<feature type="transmembrane region" description="Helical" evidence="8">
    <location>
        <begin position="131"/>
        <end position="155"/>
    </location>
</feature>
<dbReference type="EMBL" id="CP002209">
    <property type="protein sequence ID" value="ADN74815.1"/>
    <property type="molecule type" value="Genomic_DNA"/>
</dbReference>
<keyword evidence="3" id="KW-0813">Transport</keyword>
<dbReference type="AlphaFoldDB" id="E1SQK3"/>
<comment type="similarity">
    <text evidence="2">Belongs to the major facilitator superfamily.</text>
</comment>
<sequence>MIEPGTPDYRSASRALALGSLLVFANLYLFQPLLPVLAAHFGVAATAANGIHAATTLGLAIGLLPWALLSERWGRRPVLLASLMLVALVGLVQLLADSLALLVVARLLMGLALSGFVAVAVAYMAEEFSPIALALAVGSYVAANSLGGIAGRIYGGMVGDWLGWQPAALALALLTALATAWVWRTLPPARAFRASRAPLRSDLGRAIGHLVNPRLWLAMAIGGLNFALFVNQFTVMGFRLVAAPHHLPVAVASLIFLCYLSGTLTSRLSGAWSLRYGPLSGMALGTLIAMAGCLLARIDALWAMVLGLLLISAGAFLVHALAYTWVSQHAEQAKASATALYLVHYYLGASLGGFWLLYCYEQGQWDGVVAGSGILYTLMLMALAGLQRRQRMTVPV</sequence>
<dbReference type="InterPro" id="IPR036259">
    <property type="entry name" value="MFS_trans_sf"/>
</dbReference>
<dbReference type="InterPro" id="IPR020846">
    <property type="entry name" value="MFS_dom"/>
</dbReference>
<keyword evidence="7 8" id="KW-0472">Membrane</keyword>
<gene>
    <name evidence="10" type="ordered locus">Fbal_0601</name>
</gene>
<dbReference type="Gene3D" id="1.20.1250.20">
    <property type="entry name" value="MFS general substrate transporter like domains"/>
    <property type="match status" value="1"/>
</dbReference>
<dbReference type="PANTHER" id="PTHR43271:SF1">
    <property type="entry name" value="INNER MEMBRANE TRANSPORT PROTEIN YNFM"/>
    <property type="match status" value="1"/>
</dbReference>
<feature type="transmembrane region" description="Helical" evidence="8">
    <location>
        <begin position="338"/>
        <end position="358"/>
    </location>
</feature>
<dbReference type="PROSITE" id="PS50850">
    <property type="entry name" value="MFS"/>
    <property type="match status" value="1"/>
</dbReference>
<comment type="subcellular location">
    <subcellularLocation>
        <location evidence="1">Cell membrane</location>
        <topology evidence="1">Multi-pass membrane protein</topology>
    </subcellularLocation>
</comment>